<sequence>MKLIPHSLPLHLLLLLDACLILHVSARHSPEGGSNNIFSRAVHRARRHSKGLADDLRVAFGAVLVSTPIGSGAGSGSGNRSGLKLLSSRDQAVLGNPVVYCKSGGSRDSDGSSSGGDGGSSGGSSSGGGSSGSGTSTISGGSGGHFTNSTTSRGAPSSSGGGGGGSTRTSATASAGPTSTVSSPFKIVSSHSGNDFFNGWNFWTLPDPTEGIVDYVDEATARSNGLLEVNSAGNAIMRVETTSQVSANRKSVRIQTQLEIDKGLWILDAVHVPSGCGTWPAFWTNGPSWPFDGEFDIMEGVHDYTNNQATLHTDAGCTLSTNDPNKLGIAGTVVTTTNCGVTGADNAGCGIRSDSSVTYGSGFNKNGGGVYAGLIDDDGTTVWFFPRNSIPSDINSETPLPSSWGTPMARWGSSSCNPSRYFNNQAAIFTSTLCGQWAGGVWGVAGIPGQDQSCAQRTGVSTCEEYVRKNGGAFSEAYWEVKSVKIYQRK</sequence>
<keyword evidence="2" id="KW-0732">Signal</keyword>
<gene>
    <name evidence="4" type="ORF">V5O48_000637</name>
</gene>
<dbReference type="Proteomes" id="UP001465976">
    <property type="component" value="Unassembled WGS sequence"/>
</dbReference>
<evidence type="ECO:0000259" key="3">
    <source>
        <dbReference type="PROSITE" id="PS51762"/>
    </source>
</evidence>
<dbReference type="PROSITE" id="PS51762">
    <property type="entry name" value="GH16_2"/>
    <property type="match status" value="1"/>
</dbReference>
<comment type="caution">
    <text evidence="4">The sequence shown here is derived from an EMBL/GenBank/DDBJ whole genome shotgun (WGS) entry which is preliminary data.</text>
</comment>
<feature type="compositionally biased region" description="Gly residues" evidence="1">
    <location>
        <begin position="113"/>
        <end position="132"/>
    </location>
</feature>
<accession>A0ABR3G0Q7</accession>
<dbReference type="InterPro" id="IPR000757">
    <property type="entry name" value="Beta-glucanase-like"/>
</dbReference>
<evidence type="ECO:0000256" key="2">
    <source>
        <dbReference type="SAM" id="SignalP"/>
    </source>
</evidence>
<feature type="compositionally biased region" description="Low complexity" evidence="1">
    <location>
        <begin position="149"/>
        <end position="158"/>
    </location>
</feature>
<protein>
    <recommendedName>
        <fullName evidence="3">GH16 domain-containing protein</fullName>
    </recommendedName>
</protein>
<dbReference type="InterPro" id="IPR013320">
    <property type="entry name" value="ConA-like_dom_sf"/>
</dbReference>
<feature type="region of interest" description="Disordered" evidence="1">
    <location>
        <begin position="98"/>
        <end position="183"/>
    </location>
</feature>
<dbReference type="EMBL" id="JBAHYK010000011">
    <property type="protein sequence ID" value="KAL0581373.1"/>
    <property type="molecule type" value="Genomic_DNA"/>
</dbReference>
<reference evidence="4 5" key="1">
    <citation type="submission" date="2024-02" db="EMBL/GenBank/DDBJ databases">
        <title>A draft genome for the cacao thread blight pathogen Marasmius crinis-equi.</title>
        <authorList>
            <person name="Cohen S.P."/>
            <person name="Baruah I.K."/>
            <person name="Amoako-Attah I."/>
            <person name="Bukari Y."/>
            <person name="Meinhardt L.W."/>
            <person name="Bailey B.A."/>
        </authorList>
    </citation>
    <scope>NUCLEOTIDE SEQUENCE [LARGE SCALE GENOMIC DNA]</scope>
    <source>
        <strain evidence="4 5">GH-76</strain>
    </source>
</reference>
<name>A0ABR3G0Q7_9AGAR</name>
<evidence type="ECO:0000313" key="5">
    <source>
        <dbReference type="Proteomes" id="UP001465976"/>
    </source>
</evidence>
<feature type="compositionally biased region" description="Low complexity" evidence="1">
    <location>
        <begin position="167"/>
        <end position="183"/>
    </location>
</feature>
<dbReference type="SUPFAM" id="SSF49899">
    <property type="entry name" value="Concanavalin A-like lectins/glucanases"/>
    <property type="match status" value="1"/>
</dbReference>
<organism evidence="4 5">
    <name type="scientific">Marasmius crinis-equi</name>
    <dbReference type="NCBI Taxonomy" id="585013"/>
    <lineage>
        <taxon>Eukaryota</taxon>
        <taxon>Fungi</taxon>
        <taxon>Dikarya</taxon>
        <taxon>Basidiomycota</taxon>
        <taxon>Agaricomycotina</taxon>
        <taxon>Agaricomycetes</taxon>
        <taxon>Agaricomycetidae</taxon>
        <taxon>Agaricales</taxon>
        <taxon>Marasmiineae</taxon>
        <taxon>Marasmiaceae</taxon>
        <taxon>Marasmius</taxon>
    </lineage>
</organism>
<dbReference type="PANTHER" id="PTHR10963">
    <property type="entry name" value="GLYCOSYL HYDROLASE-RELATED"/>
    <property type="match status" value="1"/>
</dbReference>
<evidence type="ECO:0000256" key="1">
    <source>
        <dbReference type="SAM" id="MobiDB-lite"/>
    </source>
</evidence>
<evidence type="ECO:0000313" key="4">
    <source>
        <dbReference type="EMBL" id="KAL0581373.1"/>
    </source>
</evidence>
<dbReference type="CDD" id="cd02181">
    <property type="entry name" value="GH16_fungal_Lam16A_glucanase"/>
    <property type="match status" value="1"/>
</dbReference>
<dbReference type="InterPro" id="IPR050546">
    <property type="entry name" value="Glycosyl_Hydrlase_16"/>
</dbReference>
<feature type="signal peptide" evidence="2">
    <location>
        <begin position="1"/>
        <end position="26"/>
    </location>
</feature>
<dbReference type="Gene3D" id="2.60.120.200">
    <property type="match status" value="1"/>
</dbReference>
<proteinExistence type="predicted"/>
<keyword evidence="5" id="KW-1185">Reference proteome</keyword>
<dbReference type="PANTHER" id="PTHR10963:SF24">
    <property type="entry name" value="GLYCOSIDASE C21B10.07-RELATED"/>
    <property type="match status" value="1"/>
</dbReference>
<feature type="chain" id="PRO_5045083898" description="GH16 domain-containing protein" evidence="2">
    <location>
        <begin position="27"/>
        <end position="490"/>
    </location>
</feature>
<dbReference type="Pfam" id="PF26113">
    <property type="entry name" value="GH16_XgeA"/>
    <property type="match status" value="1"/>
</dbReference>
<feature type="domain" description="GH16" evidence="3">
    <location>
        <begin position="171"/>
        <end position="446"/>
    </location>
</feature>